<feature type="region of interest" description="Disordered" evidence="1">
    <location>
        <begin position="59"/>
        <end position="82"/>
    </location>
</feature>
<accession>A0A7R8MLQ5</accession>
<dbReference type="EMBL" id="LR881112">
    <property type="protein sequence ID" value="CAD5240141.1"/>
    <property type="molecule type" value="Genomic_DNA"/>
</dbReference>
<keyword evidence="4" id="KW-1185">Reference proteome</keyword>
<reference evidence="3 4" key="1">
    <citation type="submission" date="2020-09" db="EMBL/GenBank/DDBJ databases">
        <authorList>
            <person name="Jameson E."/>
        </authorList>
    </citation>
    <scope>NUCLEOTIDE SEQUENCE [LARGE SCALE GENOMIC DNA]</scope>
</reference>
<evidence type="ECO:0000313" key="3">
    <source>
        <dbReference type="EMBL" id="CAD5240141.1"/>
    </source>
</evidence>
<dbReference type="Pfam" id="PF25670">
    <property type="entry name" value="Phage_tail_C_2"/>
    <property type="match status" value="1"/>
</dbReference>
<gene>
    <name evidence="3" type="ORF">IBKLEAMG_00135</name>
</gene>
<dbReference type="InterPro" id="IPR058008">
    <property type="entry name" value="Gp26_C"/>
</dbReference>
<feature type="compositionally biased region" description="Low complexity" evidence="1">
    <location>
        <begin position="59"/>
        <end position="68"/>
    </location>
</feature>
<protein>
    <recommendedName>
        <fullName evidence="2">Phage tail protein C-terminal domain-containing protein</fullName>
    </recommendedName>
</protein>
<feature type="compositionally biased region" description="Polar residues" evidence="1">
    <location>
        <begin position="69"/>
        <end position="82"/>
    </location>
</feature>
<evidence type="ECO:0000313" key="4">
    <source>
        <dbReference type="Proteomes" id="UP000596287"/>
    </source>
</evidence>
<sequence length="681" mass="72196">MAITTRIIAQQVTALDGANSRVSKYPKFTVQLGYSVSSLAATELLDAATKSAASAAAAKTSETNAKASETASKNSQTAAKTSETNAAASAQLAQNLAGKTSLVTPLGVMTGSAEAKIASITIAANQSSSVHVLFALYATGNGANRDDIYNMEIVSLALPGPVTSVTADNIGSFLSHRVIGPANTNGFMVGLKSTIEGSNVTYDVYLKSRSSFRDPKMAFLSGSISVTPPTGPLVDGIAPAWKTTGFDTEVIYVNRAQVIDDGISLAKLKALRVTGDSGSEYLTLTARPTGGIISLNNRSIYLRPAGTEDTVASVEITPNGNLVFPLTATKNHILSWQGGARIRANDTGTMVISGNNGSGQTTGFLAFRPNGDSATTTEIQMRSDGNLKQTAANVDEPNVLTRRDTVINLISSRAPEAGVTSEALADLDVNNTESGNDQWGRGVQLQQAGAGTKNTPGNTTGRLGTIATFRQSQYRLSQIFFDSNTGNGGTSLGVFVRSLRADSGTSPRPWFALYHEGNKPNIQSGIAGITIDGNGFVKKASPIAKLIAEIPSKEDSFFWTGVETVGGYVGCNAEAQGVFAVKTGLGRYTIKGSLGWNTEGWKFELPRDDNGNMLCFVESDWNEEEKELNIQVFTRKFDINTGNIIAGEPMEIPQGRWIDLRLEMPKVEIPEVEFPEDPEVE</sequence>
<feature type="domain" description="Phage tail protein C-terminal" evidence="2">
    <location>
        <begin position="530"/>
        <end position="666"/>
    </location>
</feature>
<proteinExistence type="predicted"/>
<dbReference type="Proteomes" id="UP000596287">
    <property type="component" value="Chromosome"/>
</dbReference>
<organism evidence="3 4">
    <name type="scientific">Klebsiella phage vB_KppS-Storm</name>
    <dbReference type="NCBI Taxonomy" id="2762828"/>
    <lineage>
        <taxon>Viruses</taxon>
        <taxon>Duplodnaviria</taxon>
        <taxon>Heunggongvirae</taxon>
        <taxon>Uroviricota</taxon>
        <taxon>Caudoviricetes</taxon>
        <taxon>Demerecviridae</taxon>
        <taxon>Sugarlandvirus</taxon>
        <taxon>Sugarlandvirus storm</taxon>
    </lineage>
</organism>
<evidence type="ECO:0000259" key="2">
    <source>
        <dbReference type="Pfam" id="PF25670"/>
    </source>
</evidence>
<name>A0A7R8MLQ5_9CAUD</name>
<evidence type="ECO:0000256" key="1">
    <source>
        <dbReference type="SAM" id="MobiDB-lite"/>
    </source>
</evidence>